<dbReference type="PANTHER" id="PTHR30006:SF3">
    <property type="entry name" value="THIAMINE-BINDING PERIPLASMIC PROTEIN"/>
    <property type="match status" value="1"/>
</dbReference>
<dbReference type="Pfam" id="PF13416">
    <property type="entry name" value="SBP_bac_8"/>
    <property type="match status" value="1"/>
</dbReference>
<dbReference type="EMBL" id="AP022213">
    <property type="protein sequence ID" value="BBT17472.1"/>
    <property type="molecule type" value="Genomic_DNA"/>
</dbReference>
<comment type="subcellular location">
    <subcellularLocation>
        <location evidence="1">Periplasm</location>
    </subcellularLocation>
</comment>
<dbReference type="EMBL" id="AP022642">
    <property type="protein sequence ID" value="BCA28071.1"/>
    <property type="molecule type" value="Genomic_DNA"/>
</dbReference>
<name>A0A679GB72_9GAMM</name>
<feature type="chain" id="PRO_5043212091" evidence="6">
    <location>
        <begin position="26"/>
        <end position="340"/>
    </location>
</feature>
<protein>
    <submittedName>
        <fullName evidence="8">ABC transporter substrate-binding protein</fullName>
    </submittedName>
</protein>
<dbReference type="SUPFAM" id="SSF53850">
    <property type="entry name" value="Periplasmic binding protein-like II"/>
    <property type="match status" value="1"/>
</dbReference>
<organism evidence="8 9">
    <name type="scientific">Metapseudomonas otitidis</name>
    <dbReference type="NCBI Taxonomy" id="319939"/>
    <lineage>
        <taxon>Bacteria</taxon>
        <taxon>Pseudomonadati</taxon>
        <taxon>Pseudomonadota</taxon>
        <taxon>Gammaproteobacteria</taxon>
        <taxon>Pseudomonadales</taxon>
        <taxon>Pseudomonadaceae</taxon>
        <taxon>Metapseudomonas</taxon>
    </lineage>
</organism>
<dbReference type="CDD" id="cd13589">
    <property type="entry name" value="PBP2_polyamine_RpCGA009"/>
    <property type="match status" value="1"/>
</dbReference>
<accession>A0A679GB72</accession>
<evidence type="ECO:0000313" key="10">
    <source>
        <dbReference type="Proteomes" id="UP000515591"/>
    </source>
</evidence>
<evidence type="ECO:0000256" key="1">
    <source>
        <dbReference type="ARBA" id="ARBA00004418"/>
    </source>
</evidence>
<dbReference type="AlphaFoldDB" id="A0A679GB72"/>
<dbReference type="PANTHER" id="PTHR30006">
    <property type="entry name" value="THIAMINE-BINDING PERIPLASMIC PROTEIN-RELATED"/>
    <property type="match status" value="1"/>
</dbReference>
<evidence type="ECO:0000313" key="9">
    <source>
        <dbReference type="Proteomes" id="UP000501237"/>
    </source>
</evidence>
<feature type="signal peptide" evidence="6">
    <location>
        <begin position="1"/>
        <end position="25"/>
    </location>
</feature>
<dbReference type="GO" id="GO:0030975">
    <property type="term" value="F:thiamine binding"/>
    <property type="evidence" value="ECO:0007669"/>
    <property type="project" value="TreeGrafter"/>
</dbReference>
<evidence type="ECO:0000256" key="3">
    <source>
        <dbReference type="ARBA" id="ARBA00022448"/>
    </source>
</evidence>
<keyword evidence="3" id="KW-0813">Transport</keyword>
<evidence type="ECO:0000256" key="4">
    <source>
        <dbReference type="ARBA" id="ARBA00022729"/>
    </source>
</evidence>
<evidence type="ECO:0000256" key="2">
    <source>
        <dbReference type="ARBA" id="ARBA00008520"/>
    </source>
</evidence>
<evidence type="ECO:0000313" key="7">
    <source>
        <dbReference type="EMBL" id="BBT17472.1"/>
    </source>
</evidence>
<keyword evidence="4 6" id="KW-0732">Signal</keyword>
<proteinExistence type="inferred from homology"/>
<gene>
    <name evidence="8" type="ORF">PtoMrB4_20480</name>
    <name evidence="7" type="ORF">WP8S17C03_35210</name>
</gene>
<dbReference type="Proteomes" id="UP000515591">
    <property type="component" value="Chromosome"/>
</dbReference>
<evidence type="ECO:0000313" key="8">
    <source>
        <dbReference type="EMBL" id="BCA28071.1"/>
    </source>
</evidence>
<reference evidence="7 10" key="1">
    <citation type="submission" date="2019-12" db="EMBL/GenBank/DDBJ databases">
        <title>complete genome sequences of Pseudomonas otitidis str. WP8-S17-CRE-03 isolated from wastewater treatment plant effluent.</title>
        <authorList>
            <person name="Sekizuka T."/>
            <person name="Itokawa K."/>
            <person name="Yatsu K."/>
            <person name="Inamine Y."/>
            <person name="Kuroda M."/>
        </authorList>
    </citation>
    <scope>NUCLEOTIDE SEQUENCE [LARGE SCALE GENOMIC DNA]</scope>
    <source>
        <strain evidence="7 10">WP8-S17-CRE-03</strain>
    </source>
</reference>
<dbReference type="Gene3D" id="3.40.190.10">
    <property type="entry name" value="Periplasmic binding protein-like II"/>
    <property type="match status" value="2"/>
</dbReference>
<dbReference type="InterPro" id="IPR006059">
    <property type="entry name" value="SBP"/>
</dbReference>
<evidence type="ECO:0000256" key="6">
    <source>
        <dbReference type="SAM" id="SignalP"/>
    </source>
</evidence>
<sequence length="340" mass="37564">MNKKNTTLALSLLLAALPGLTPHSAEQTLTFTSWGGTTQAAQEAAWAKPFEQETGIRVNQAGPTDYDKLRQMIKAGDVTWDVIDVEADQALRLGREGLLEPLDLKQIAQRNIDPRFVTIYGVGSFYFSFILGYNTERHAKAPQGWASLFDTQAYPGKRALYKWPSPGVLEMALLADGVPADKLYPLDLDRAFKKLDTIKQDIVWWGNGDESQKLLSSGQASLGMFWNGRVTALKRSGSPVAIGWEQNLVTGDFLVIPRGAKHLDAAKRFLGFATGIKPQADFAVATGYTPVNLQSLPQIPADLAADLPSAHRDGQITLNFKYWRDHGETIAQRWNAWQAH</sequence>
<dbReference type="Proteomes" id="UP000501237">
    <property type="component" value="Chromosome"/>
</dbReference>
<dbReference type="GO" id="GO:0015888">
    <property type="term" value="P:thiamine transport"/>
    <property type="evidence" value="ECO:0007669"/>
    <property type="project" value="TreeGrafter"/>
</dbReference>
<comment type="similarity">
    <text evidence="2">Belongs to the bacterial solute-binding protein 1 family.</text>
</comment>
<dbReference type="GeneID" id="57397271"/>
<dbReference type="GO" id="GO:0030288">
    <property type="term" value="C:outer membrane-bounded periplasmic space"/>
    <property type="evidence" value="ECO:0007669"/>
    <property type="project" value="TreeGrafter"/>
</dbReference>
<dbReference type="RefSeq" id="WP_082078254.1">
    <property type="nucleotide sequence ID" value="NZ_AP022213.1"/>
</dbReference>
<evidence type="ECO:0000256" key="5">
    <source>
        <dbReference type="ARBA" id="ARBA00022764"/>
    </source>
</evidence>
<reference evidence="8 9" key="2">
    <citation type="journal article" date="2020" name="Microbiol. Resour. Announc.">
        <title>Complete genome sequence of Pseudomonas otitidis strain MrB4, isolated from Lake Biwa in Japan.</title>
        <authorList>
            <person name="Miyazaki K."/>
            <person name="Hase E."/>
            <person name="Maruya T."/>
        </authorList>
    </citation>
    <scope>NUCLEOTIDE SEQUENCE [LARGE SCALE GENOMIC DNA]</scope>
    <source>
        <strain evidence="8 9">MrB4</strain>
    </source>
</reference>
<dbReference type="KEGG" id="poj:PtoMrB4_20480"/>
<dbReference type="GO" id="GO:0030976">
    <property type="term" value="F:thiamine pyrophosphate binding"/>
    <property type="evidence" value="ECO:0007669"/>
    <property type="project" value="TreeGrafter"/>
</dbReference>
<keyword evidence="5" id="KW-0574">Periplasm</keyword>